<keyword evidence="3" id="KW-0694">RNA-binding</keyword>
<feature type="binding site" evidence="3">
    <location>
        <begin position="7"/>
        <end position="20"/>
    </location>
    <ligand>
        <name>ATP</name>
        <dbReference type="ChEBI" id="CHEBI:30616"/>
    </ligand>
</feature>
<evidence type="ECO:0000313" key="5">
    <source>
        <dbReference type="Proteomes" id="UP000000271"/>
    </source>
</evidence>
<dbReference type="HOGENOM" id="CLU_038915_0_2_9"/>
<gene>
    <name evidence="3" type="primary">tmcAL</name>
    <name evidence="4" type="ordered locus">Bsel_1637</name>
</gene>
<comment type="caution">
    <text evidence="3">Lacks conserved residue(s) required for the propagation of feature annotation.</text>
</comment>
<dbReference type="Pfam" id="PF05636">
    <property type="entry name" value="HIGH_NTase1"/>
    <property type="match status" value="1"/>
</dbReference>
<keyword evidence="2 3" id="KW-0819">tRNA processing</keyword>
<comment type="function">
    <text evidence="3">Catalyzes the formation of N(4)-acetylcytidine (ac(4)C) at the wobble position of elongator tRNA(Met), using acetate and ATP as substrates. First activates an acetate ion to form acetyladenylate (Ac-AMP) and then transfers the acetyl group to tRNA to form ac(4)C34.</text>
</comment>
<dbReference type="eggNOG" id="COG1323">
    <property type="taxonomic scope" value="Bacteria"/>
</dbReference>
<evidence type="ECO:0000256" key="2">
    <source>
        <dbReference type="ARBA" id="ARBA00022694"/>
    </source>
</evidence>
<reference evidence="4" key="1">
    <citation type="submission" date="2009-10" db="EMBL/GenBank/DDBJ databases">
        <title>Complete sequence of Bacillus selenitireducens MLS10.</title>
        <authorList>
            <consortium name="US DOE Joint Genome Institute"/>
            <person name="Lucas S."/>
            <person name="Copeland A."/>
            <person name="Lapidus A."/>
            <person name="Glavina del Rio T."/>
            <person name="Dalin E."/>
            <person name="Tice H."/>
            <person name="Bruce D."/>
            <person name="Goodwin L."/>
            <person name="Pitluck S."/>
            <person name="Sims D."/>
            <person name="Brettin T."/>
            <person name="Detter J.C."/>
            <person name="Han C."/>
            <person name="Larimer F."/>
            <person name="Land M."/>
            <person name="Hauser L."/>
            <person name="Kyrpides N."/>
            <person name="Ovchinnikova G."/>
            <person name="Stolz J."/>
        </authorList>
    </citation>
    <scope>NUCLEOTIDE SEQUENCE [LARGE SCALE GENOMIC DNA]</scope>
    <source>
        <strain evidence="4">MLS10</strain>
    </source>
</reference>
<feature type="binding site" evidence="3">
    <location>
        <position position="187"/>
    </location>
    <ligand>
        <name>ATP</name>
        <dbReference type="ChEBI" id="CHEBI:30616"/>
    </ligand>
</feature>
<dbReference type="GO" id="GO:0000049">
    <property type="term" value="F:tRNA binding"/>
    <property type="evidence" value="ECO:0007669"/>
    <property type="project" value="UniProtKB-KW"/>
</dbReference>
<keyword evidence="1 3" id="KW-0436">Ligase</keyword>
<keyword evidence="3" id="KW-0067">ATP-binding</keyword>
<feature type="binding site" evidence="3">
    <location>
        <position position="101"/>
    </location>
    <ligand>
        <name>ATP</name>
        <dbReference type="ChEBI" id="CHEBI:30616"/>
    </ligand>
</feature>
<dbReference type="GO" id="GO:0006400">
    <property type="term" value="P:tRNA modification"/>
    <property type="evidence" value="ECO:0007669"/>
    <property type="project" value="UniProtKB-UniRule"/>
</dbReference>
<dbReference type="PANTHER" id="PTHR37825">
    <property type="entry name" value="TRNA(MET) CYTIDINE ACETATE LIGASE"/>
    <property type="match status" value="1"/>
</dbReference>
<evidence type="ECO:0000256" key="3">
    <source>
        <dbReference type="HAMAP-Rule" id="MF_01539"/>
    </source>
</evidence>
<keyword evidence="3" id="KW-0820">tRNA-binding</keyword>
<comment type="catalytic activity">
    <reaction evidence="3">
        <text>cytidine(34) in elongator tRNA(Met) + acetate + ATP = N(4)-acetylcytidine(34) in elongator tRNA(Met) + AMP + diphosphate</text>
        <dbReference type="Rhea" id="RHEA:58144"/>
        <dbReference type="Rhea" id="RHEA-COMP:10693"/>
        <dbReference type="Rhea" id="RHEA-COMP:10694"/>
        <dbReference type="ChEBI" id="CHEBI:30089"/>
        <dbReference type="ChEBI" id="CHEBI:30616"/>
        <dbReference type="ChEBI" id="CHEBI:33019"/>
        <dbReference type="ChEBI" id="CHEBI:74900"/>
        <dbReference type="ChEBI" id="CHEBI:82748"/>
        <dbReference type="ChEBI" id="CHEBI:456215"/>
    </reaction>
</comment>
<feature type="binding site" evidence="3">
    <location>
        <position position="162"/>
    </location>
    <ligand>
        <name>ATP</name>
        <dbReference type="ChEBI" id="CHEBI:30616"/>
    </ligand>
</feature>
<comment type="subcellular location">
    <subcellularLocation>
        <location evidence="3">Cytoplasm</location>
    </subcellularLocation>
</comment>
<dbReference type="AlphaFoldDB" id="D6XTL0"/>
<name>D6XTL0_BACIE</name>
<accession>D6XTL0</accession>
<evidence type="ECO:0000313" key="4">
    <source>
        <dbReference type="EMBL" id="ADH99146.1"/>
    </source>
</evidence>
<dbReference type="Proteomes" id="UP000000271">
    <property type="component" value="Chromosome"/>
</dbReference>
<dbReference type="EMBL" id="CP001791">
    <property type="protein sequence ID" value="ADH99146.1"/>
    <property type="molecule type" value="Genomic_DNA"/>
</dbReference>
<sequence>MKILGLITEYNPFHNGHYYHLQQSRSLTDPDLTIVIMSGDFLQRGEPALISKWDRAKAAVRSGVDLVFELPYQYAVQPADRFAKGAVRMLADTGVTDVVFGSEHGISADFTKAASMALQYQDQINKNVRKNMQSGERFPKAYANAVHEASGKEIAVDLSHPNNSLGFHYTLEAMKMASQINMHTIKRAGAGYHNPELQTGSFSSATAIRGHLLTEGTSADSISQAVPETMMEIIRQSIESKTLASWKDFYPFLQYKLLTTSNEALSAIYDCDEGLENRLKKNAKEPTFTEFLKAVSTKRYTNTKIQRLLVHLLSNVQKSEMEKALSEPPAFRLLAMNTKGRNHLNHLKHKDIDIVAKQFATSGCAASIHNRVCDVYGIPHINNPYFREEHQRTPYLHENE</sequence>
<comment type="similarity">
    <text evidence="3">Belongs to the TmcAL family.</text>
</comment>
<dbReference type="SUPFAM" id="SSF52374">
    <property type="entry name" value="Nucleotidylyl transferase"/>
    <property type="match status" value="1"/>
</dbReference>
<dbReference type="InterPro" id="IPR008513">
    <property type="entry name" value="tRNA(Met)_cyd_acetate_ligase"/>
</dbReference>
<protein>
    <recommendedName>
        <fullName evidence="3">tRNA(Met) cytidine acetate ligase</fullName>
        <ecNumber evidence="3">6.3.4.-</ecNumber>
    </recommendedName>
</protein>
<evidence type="ECO:0000256" key="1">
    <source>
        <dbReference type="ARBA" id="ARBA00022598"/>
    </source>
</evidence>
<dbReference type="STRING" id="439292.Bsel_1637"/>
<dbReference type="KEGG" id="bse:Bsel_1637"/>
<dbReference type="GO" id="GO:0016879">
    <property type="term" value="F:ligase activity, forming carbon-nitrogen bonds"/>
    <property type="evidence" value="ECO:0007669"/>
    <property type="project" value="UniProtKB-UniRule"/>
</dbReference>
<keyword evidence="3" id="KW-0547">Nucleotide-binding</keyword>
<dbReference type="InterPro" id="IPR014729">
    <property type="entry name" value="Rossmann-like_a/b/a_fold"/>
</dbReference>
<keyword evidence="3" id="KW-0963">Cytoplasm</keyword>
<dbReference type="Gene3D" id="3.40.50.620">
    <property type="entry name" value="HUPs"/>
    <property type="match status" value="1"/>
</dbReference>
<organism evidence="4 5">
    <name type="scientific">Bacillus selenitireducens (strain ATCC 700615 / DSM 15326 / MLS10)</name>
    <dbReference type="NCBI Taxonomy" id="439292"/>
    <lineage>
        <taxon>Bacteria</taxon>
        <taxon>Bacillati</taxon>
        <taxon>Bacillota</taxon>
        <taxon>Bacilli</taxon>
        <taxon>Bacillales</taxon>
        <taxon>Bacillaceae</taxon>
        <taxon>Salisediminibacterium</taxon>
    </lineage>
</organism>
<proteinExistence type="inferred from homology"/>
<dbReference type="RefSeq" id="WP_013172570.1">
    <property type="nucleotide sequence ID" value="NC_014219.1"/>
</dbReference>
<dbReference type="OrthoDB" id="9769796at2"/>
<dbReference type="PANTHER" id="PTHR37825:SF1">
    <property type="entry name" value="TRNA(MET) CYTIDINE ACETATE LIGASE"/>
    <property type="match status" value="1"/>
</dbReference>
<dbReference type="GO" id="GO:0005524">
    <property type="term" value="F:ATP binding"/>
    <property type="evidence" value="ECO:0007669"/>
    <property type="project" value="UniProtKB-KW"/>
</dbReference>
<dbReference type="NCBIfam" id="NF010191">
    <property type="entry name" value="PRK13670.1"/>
    <property type="match status" value="1"/>
</dbReference>
<dbReference type="GO" id="GO:0005737">
    <property type="term" value="C:cytoplasm"/>
    <property type="evidence" value="ECO:0007669"/>
    <property type="project" value="UniProtKB-SubCell"/>
</dbReference>
<dbReference type="HAMAP" id="MF_01539">
    <property type="entry name" value="TmcAL"/>
    <property type="match status" value="1"/>
</dbReference>
<keyword evidence="5" id="KW-1185">Reference proteome</keyword>
<dbReference type="EC" id="6.3.4.-" evidence="3"/>